<dbReference type="AlphaFoldDB" id="A0A0C1TT62"/>
<proteinExistence type="predicted"/>
<dbReference type="Proteomes" id="UP000031433">
    <property type="component" value="Unassembled WGS sequence"/>
</dbReference>
<sequence length="60" mass="6720">MIRCGFCGHEFAEDEGIRSCGKCGKPGGCRMVRCPKCFYENPPEAKAPKVVRKMIDLLKK</sequence>
<comment type="caution">
    <text evidence="1">The sequence shown here is derived from an EMBL/GenBank/DDBJ whole genome shotgun (WGS) entry which is preliminary data.</text>
</comment>
<dbReference type="RefSeq" id="WP_039645355.1">
    <property type="nucleotide sequence ID" value="NZ_JXBL01000001.1"/>
</dbReference>
<evidence type="ECO:0000313" key="2">
    <source>
        <dbReference type="Proteomes" id="UP000031433"/>
    </source>
</evidence>
<gene>
    <name evidence="1" type="ORF">SE37_08245</name>
</gene>
<keyword evidence="2" id="KW-1185">Reference proteome</keyword>
<accession>A0A0C1TT62</accession>
<protein>
    <submittedName>
        <fullName evidence="1">Uncharacterized protein</fullName>
    </submittedName>
</protein>
<organism evidence="1 2">
    <name type="scientific">Geobacter soli</name>
    <dbReference type="NCBI Taxonomy" id="1510391"/>
    <lineage>
        <taxon>Bacteria</taxon>
        <taxon>Pseudomonadati</taxon>
        <taxon>Thermodesulfobacteriota</taxon>
        <taxon>Desulfuromonadia</taxon>
        <taxon>Geobacterales</taxon>
        <taxon>Geobacteraceae</taxon>
        <taxon>Geobacter</taxon>
    </lineage>
</organism>
<evidence type="ECO:0000313" key="1">
    <source>
        <dbReference type="EMBL" id="KIE42618.1"/>
    </source>
</evidence>
<reference evidence="1 2" key="1">
    <citation type="submission" date="2015-01" db="EMBL/GenBank/DDBJ databases">
        <title>Genome sequence of the anaerobic bacterium Geobacter soli GSS01, a dissimilatory Fe(III) reducer from soil.</title>
        <authorList>
            <person name="Yang G."/>
            <person name="Zhou S."/>
        </authorList>
    </citation>
    <scope>NUCLEOTIDE SEQUENCE [LARGE SCALE GENOMIC DNA]</scope>
    <source>
        <strain evidence="1 2">GSS01</strain>
    </source>
</reference>
<dbReference type="EMBL" id="JXBL01000001">
    <property type="protein sequence ID" value="KIE42618.1"/>
    <property type="molecule type" value="Genomic_DNA"/>
</dbReference>
<name>A0A0C1TT62_9BACT</name>